<dbReference type="AlphaFoldDB" id="A0A6J6KG65"/>
<dbReference type="PANTHER" id="PTHR43311">
    <property type="entry name" value="GLUTAMATE--TRNA LIGASE"/>
    <property type="match status" value="1"/>
</dbReference>
<keyword evidence="7" id="KW-0648">Protein biosynthesis</keyword>
<proteinExistence type="inferred from homology"/>
<organism evidence="12">
    <name type="scientific">freshwater metagenome</name>
    <dbReference type="NCBI Taxonomy" id="449393"/>
    <lineage>
        <taxon>unclassified sequences</taxon>
        <taxon>metagenomes</taxon>
        <taxon>ecological metagenomes</taxon>
    </lineage>
</organism>
<keyword evidence="4" id="KW-0436">Ligase</keyword>
<evidence type="ECO:0000256" key="2">
    <source>
        <dbReference type="ARBA" id="ARBA00012835"/>
    </source>
</evidence>
<dbReference type="HAMAP" id="MF_00022">
    <property type="entry name" value="Glu_tRNA_synth_type1"/>
    <property type="match status" value="1"/>
</dbReference>
<dbReference type="InterPro" id="IPR033910">
    <property type="entry name" value="GluRS_core"/>
</dbReference>
<protein>
    <recommendedName>
        <fullName evidence="2">glutamate--tRNA ligase</fullName>
        <ecNumber evidence="2">6.1.1.17</ecNumber>
    </recommendedName>
    <alternativeName>
        <fullName evidence="9">Glutamyl-tRNA synthetase</fullName>
    </alternativeName>
</protein>
<evidence type="ECO:0000256" key="5">
    <source>
        <dbReference type="ARBA" id="ARBA00022741"/>
    </source>
</evidence>
<keyword evidence="5" id="KW-0547">Nucleotide-binding</keyword>
<dbReference type="GO" id="GO:0008270">
    <property type="term" value="F:zinc ion binding"/>
    <property type="evidence" value="ECO:0007669"/>
    <property type="project" value="InterPro"/>
</dbReference>
<dbReference type="SUPFAM" id="SSF52374">
    <property type="entry name" value="Nucleotidylyl transferase"/>
    <property type="match status" value="1"/>
</dbReference>
<dbReference type="PRINTS" id="PR00987">
    <property type="entry name" value="TRNASYNTHGLU"/>
</dbReference>
<evidence type="ECO:0000256" key="3">
    <source>
        <dbReference type="ARBA" id="ARBA00022490"/>
    </source>
</evidence>
<evidence type="ECO:0000256" key="1">
    <source>
        <dbReference type="ARBA" id="ARBA00007894"/>
    </source>
</evidence>
<dbReference type="GO" id="GO:0005829">
    <property type="term" value="C:cytosol"/>
    <property type="evidence" value="ECO:0007669"/>
    <property type="project" value="TreeGrafter"/>
</dbReference>
<dbReference type="GO" id="GO:0006424">
    <property type="term" value="P:glutamyl-tRNA aminoacylation"/>
    <property type="evidence" value="ECO:0007669"/>
    <property type="project" value="InterPro"/>
</dbReference>
<evidence type="ECO:0000256" key="9">
    <source>
        <dbReference type="ARBA" id="ARBA00030865"/>
    </source>
</evidence>
<dbReference type="InterPro" id="IPR020752">
    <property type="entry name" value="Glu-tRNA-synth_I_codon-bd_sub1"/>
</dbReference>
<dbReference type="GO" id="GO:0005524">
    <property type="term" value="F:ATP binding"/>
    <property type="evidence" value="ECO:0007669"/>
    <property type="project" value="UniProtKB-KW"/>
</dbReference>
<evidence type="ECO:0000259" key="11">
    <source>
        <dbReference type="Pfam" id="PF19269"/>
    </source>
</evidence>
<evidence type="ECO:0000256" key="7">
    <source>
        <dbReference type="ARBA" id="ARBA00022917"/>
    </source>
</evidence>
<dbReference type="InterPro" id="IPR020751">
    <property type="entry name" value="aa-tRNA-synth_I_codon-bd_sub2"/>
</dbReference>
<dbReference type="InterPro" id="IPR020058">
    <property type="entry name" value="Glu/Gln-tRNA-synth_Ib_cat-dom"/>
</dbReference>
<dbReference type="Pfam" id="PF19269">
    <property type="entry name" value="Anticodon_2"/>
    <property type="match status" value="1"/>
</dbReference>
<comment type="similarity">
    <text evidence="1">Belongs to the class-I aminoacyl-tRNA synthetase family. Glutamate--tRNA ligase type 1 subfamily.</text>
</comment>
<dbReference type="InterPro" id="IPR004527">
    <property type="entry name" value="Glu-tRNA-ligase_bac/mito"/>
</dbReference>
<sequence length="467" mass="52155">MSDAPRYRFAPSPTGFFHVGGARTALYNWALTLRTGGTFVLRIEDTDESRNSPEWTQGIIDALAWLGIDSSHPQFEGPYFQSQNAALHVAAAHKLFEQGNAYWCDLTADQIQARSKETGKQGYDGYSRDRGLTGGPGQVLRFRVPAGQTIVQDLVRGQVEFSNDTIEDFVLLRSNGSPMFLLANVVDDIEMKVSNVVRAEEHLPNTPKQQMIWDALGHTPPIWAHVPVLVNEQRKKLSKRRDKVALEQYREEGILPDAMVNYLMTLGWAPAGDTEIVPWQHIVDEFRLEDVNHSPAFFDIKKLNSFNGDYVRAMSLDEFIAGCAPHLENAPWPAERFNPEVFSQLALLVQTRVVTLSEVPAMVDFVFLENPIIDEDAWAKTMASDLAVNVLRDYAGAITSCEWNHDALKAALEAWTEANGLKLGKTQAPIRVAITGRTVGPPLFESIEVLGREETLRRLQSAITRIG</sequence>
<dbReference type="InterPro" id="IPR049940">
    <property type="entry name" value="GluQ/Sye"/>
</dbReference>
<dbReference type="CDD" id="cd00808">
    <property type="entry name" value="GluRS_core"/>
    <property type="match status" value="1"/>
</dbReference>
<dbReference type="InterPro" id="IPR001412">
    <property type="entry name" value="aa-tRNA-synth_I_CS"/>
</dbReference>
<dbReference type="EC" id="6.1.1.17" evidence="2"/>
<dbReference type="SUPFAM" id="SSF48163">
    <property type="entry name" value="An anticodon-binding domain of class I aminoacyl-tRNA synthetases"/>
    <property type="match status" value="1"/>
</dbReference>
<dbReference type="Gene3D" id="1.10.10.350">
    <property type="match status" value="1"/>
</dbReference>
<dbReference type="PROSITE" id="PS00178">
    <property type="entry name" value="AA_TRNA_LIGASE_I"/>
    <property type="match status" value="1"/>
</dbReference>
<dbReference type="NCBIfam" id="TIGR00464">
    <property type="entry name" value="gltX_bact"/>
    <property type="match status" value="1"/>
</dbReference>
<evidence type="ECO:0000256" key="4">
    <source>
        <dbReference type="ARBA" id="ARBA00022598"/>
    </source>
</evidence>
<feature type="domain" description="Aminoacyl-tRNA synthetase class I anticodon-binding" evidence="11">
    <location>
        <begin position="323"/>
        <end position="463"/>
    </location>
</feature>
<evidence type="ECO:0000256" key="6">
    <source>
        <dbReference type="ARBA" id="ARBA00022840"/>
    </source>
</evidence>
<dbReference type="InterPro" id="IPR008925">
    <property type="entry name" value="aa_tRNA-synth_I_cd-bd_sf"/>
</dbReference>
<reference evidence="12" key="1">
    <citation type="submission" date="2020-05" db="EMBL/GenBank/DDBJ databases">
        <authorList>
            <person name="Chiriac C."/>
            <person name="Salcher M."/>
            <person name="Ghai R."/>
            <person name="Kavagutti S V."/>
        </authorList>
    </citation>
    <scope>NUCLEOTIDE SEQUENCE</scope>
</reference>
<dbReference type="Gene3D" id="3.40.50.620">
    <property type="entry name" value="HUPs"/>
    <property type="match status" value="1"/>
</dbReference>
<dbReference type="InterPro" id="IPR000924">
    <property type="entry name" value="Glu/Gln-tRNA-synth"/>
</dbReference>
<dbReference type="EMBL" id="CAEZWJ010000007">
    <property type="protein sequence ID" value="CAB4647463.1"/>
    <property type="molecule type" value="Genomic_DNA"/>
</dbReference>
<dbReference type="GO" id="GO:0004818">
    <property type="term" value="F:glutamate-tRNA ligase activity"/>
    <property type="evidence" value="ECO:0007669"/>
    <property type="project" value="UniProtKB-EC"/>
</dbReference>
<name>A0A6J6KG65_9ZZZZ</name>
<gene>
    <name evidence="12" type="ORF">UFOPK2214_00347</name>
</gene>
<keyword evidence="8" id="KW-0030">Aminoacyl-tRNA synthetase</keyword>
<dbReference type="GO" id="GO:0000049">
    <property type="term" value="F:tRNA binding"/>
    <property type="evidence" value="ECO:0007669"/>
    <property type="project" value="InterPro"/>
</dbReference>
<dbReference type="Gene3D" id="1.10.8.70">
    <property type="entry name" value="Glutamate-tRNA synthetase, class I, anticodon-binding domain 1"/>
    <property type="match status" value="1"/>
</dbReference>
<dbReference type="InterPro" id="IPR014729">
    <property type="entry name" value="Rossmann-like_a/b/a_fold"/>
</dbReference>
<evidence type="ECO:0000256" key="8">
    <source>
        <dbReference type="ARBA" id="ARBA00023146"/>
    </source>
</evidence>
<dbReference type="PANTHER" id="PTHR43311:SF2">
    <property type="entry name" value="GLUTAMATE--TRNA LIGASE, MITOCHONDRIAL-RELATED"/>
    <property type="match status" value="1"/>
</dbReference>
<evidence type="ECO:0000259" key="10">
    <source>
        <dbReference type="Pfam" id="PF00749"/>
    </source>
</evidence>
<dbReference type="InterPro" id="IPR045462">
    <property type="entry name" value="aa-tRNA-synth_I_cd-bd"/>
</dbReference>
<keyword evidence="3" id="KW-0963">Cytoplasm</keyword>
<feature type="domain" description="Glutamyl/glutaminyl-tRNA synthetase class Ib catalytic" evidence="10">
    <location>
        <begin position="7"/>
        <end position="304"/>
    </location>
</feature>
<evidence type="ECO:0000313" key="12">
    <source>
        <dbReference type="EMBL" id="CAB4647463.1"/>
    </source>
</evidence>
<accession>A0A6J6KG65</accession>
<keyword evidence="6" id="KW-0067">ATP-binding</keyword>
<dbReference type="Pfam" id="PF00749">
    <property type="entry name" value="tRNA-synt_1c"/>
    <property type="match status" value="1"/>
</dbReference>